<evidence type="ECO:0000259" key="7">
    <source>
        <dbReference type="Pfam" id="PF06441"/>
    </source>
</evidence>
<dbReference type="Pfam" id="PF06441">
    <property type="entry name" value="EHN"/>
    <property type="match status" value="1"/>
</dbReference>
<dbReference type="PANTHER" id="PTHR21661">
    <property type="entry name" value="EPOXIDE HYDROLASE 1-RELATED"/>
    <property type="match status" value="1"/>
</dbReference>
<feature type="region of interest" description="Disordered" evidence="5">
    <location>
        <begin position="43"/>
        <end position="66"/>
    </location>
</feature>
<organism evidence="8">
    <name type="scientific">Odontella aurita</name>
    <dbReference type="NCBI Taxonomy" id="265563"/>
    <lineage>
        <taxon>Eukaryota</taxon>
        <taxon>Sar</taxon>
        <taxon>Stramenopiles</taxon>
        <taxon>Ochrophyta</taxon>
        <taxon>Bacillariophyta</taxon>
        <taxon>Mediophyceae</taxon>
        <taxon>Biddulphiophycidae</taxon>
        <taxon>Eupodiscales</taxon>
        <taxon>Odontellaceae</taxon>
        <taxon>Odontella</taxon>
    </lineage>
</organism>
<evidence type="ECO:0000256" key="5">
    <source>
        <dbReference type="SAM" id="MobiDB-lite"/>
    </source>
</evidence>
<dbReference type="InterPro" id="IPR016292">
    <property type="entry name" value="Epoxide_hydrolase"/>
</dbReference>
<dbReference type="InterPro" id="IPR010497">
    <property type="entry name" value="Epoxide_hydro_N"/>
</dbReference>
<keyword evidence="2" id="KW-0058">Aromatic hydrocarbons catabolism</keyword>
<evidence type="ECO:0000256" key="6">
    <source>
        <dbReference type="SAM" id="SignalP"/>
    </source>
</evidence>
<comment type="similarity">
    <text evidence="1">Belongs to the peptidase S33 family.</text>
</comment>
<evidence type="ECO:0000256" key="2">
    <source>
        <dbReference type="ARBA" id="ARBA00022797"/>
    </source>
</evidence>
<dbReference type="InterPro" id="IPR029058">
    <property type="entry name" value="AB_hydrolase_fold"/>
</dbReference>
<protein>
    <recommendedName>
        <fullName evidence="7">Epoxide hydrolase N-terminal domain-containing protein</fullName>
    </recommendedName>
</protein>
<sequence>MTIVRAAAILAVVPALAFLLLCCHFGPGPGPADLLDRILLPRAPSPEESSGRPRRWGPHNDTTDADGGSTIIITPYTVRVDDTDLVDLRSRLDRWKPPGAPMDHDGSWNYGMDSTYMSALVQYWKDGYDWRKYESRLNDLGLMETSIDGLKIRFHDVRRGDDDDEKRKALLLLHGWPGSVWEFQNFLRRIIDRKDLNDFSIVCPCLPGYGFSDSPVVEGYNVVAMAGTMQRLMKRLGYERYIVQAGDWGSIVAQSMAYLDPTPVIGLHLNFFSVSPTPGHFLPERLEIKFRDDEDSRSRARKGGDLGGILSATGYLHQQATKPETLGYALSDSPVGLCAWIAEKFQSWSDPNVNLGEKFSMDDILTNCMIYWITNSINSSMRLYKEQFRTDEAASVDRLPVEVPAALSLFPHEIFPPADASVRRKFKNIILFSKHDVGGHFAALEQPALLLQDLADFVDRLRAVARSKDDGESMGVDEL</sequence>
<dbReference type="SUPFAM" id="SSF53474">
    <property type="entry name" value="alpha/beta-Hydrolases"/>
    <property type="match status" value="1"/>
</dbReference>
<evidence type="ECO:0000256" key="4">
    <source>
        <dbReference type="PIRSR" id="PIRSR001112-1"/>
    </source>
</evidence>
<feature type="active site" description="Nucleophile" evidence="4">
    <location>
        <position position="247"/>
    </location>
</feature>
<dbReference type="GO" id="GO:0097176">
    <property type="term" value="P:epoxide metabolic process"/>
    <property type="evidence" value="ECO:0007669"/>
    <property type="project" value="TreeGrafter"/>
</dbReference>
<dbReference type="EMBL" id="HBKQ01047617">
    <property type="protein sequence ID" value="CAE2272440.1"/>
    <property type="molecule type" value="Transcribed_RNA"/>
</dbReference>
<proteinExistence type="inferred from homology"/>
<feature type="active site" description="Proton acceptor" evidence="4">
    <location>
        <position position="440"/>
    </location>
</feature>
<keyword evidence="6" id="KW-0732">Signal</keyword>
<evidence type="ECO:0000256" key="3">
    <source>
        <dbReference type="ARBA" id="ARBA00022801"/>
    </source>
</evidence>
<dbReference type="InterPro" id="IPR000639">
    <property type="entry name" value="Epox_hydrolase-like"/>
</dbReference>
<dbReference type="PANTHER" id="PTHR21661:SF35">
    <property type="entry name" value="EPOXIDE HYDROLASE"/>
    <property type="match status" value="1"/>
</dbReference>
<name>A0A7S4N8D7_9STRA</name>
<keyword evidence="3" id="KW-0378">Hydrolase</keyword>
<feature type="chain" id="PRO_5030756078" description="Epoxide hydrolase N-terminal domain-containing protein" evidence="6">
    <location>
        <begin position="18"/>
        <end position="479"/>
    </location>
</feature>
<reference evidence="8" key="1">
    <citation type="submission" date="2021-01" db="EMBL/GenBank/DDBJ databases">
        <authorList>
            <person name="Corre E."/>
            <person name="Pelletier E."/>
            <person name="Niang G."/>
            <person name="Scheremetjew M."/>
            <person name="Finn R."/>
            <person name="Kale V."/>
            <person name="Holt S."/>
            <person name="Cochrane G."/>
            <person name="Meng A."/>
            <person name="Brown T."/>
            <person name="Cohen L."/>
        </authorList>
    </citation>
    <scope>NUCLEOTIDE SEQUENCE</scope>
    <source>
        <strain evidence="8">Isolate 1302-5</strain>
    </source>
</reference>
<feature type="signal peptide" evidence="6">
    <location>
        <begin position="1"/>
        <end position="17"/>
    </location>
</feature>
<dbReference type="Gene3D" id="3.40.50.1820">
    <property type="entry name" value="alpha/beta hydrolase"/>
    <property type="match status" value="1"/>
</dbReference>
<dbReference type="PRINTS" id="PR00412">
    <property type="entry name" value="EPOXHYDRLASE"/>
</dbReference>
<accession>A0A7S4N8D7</accession>
<gene>
    <name evidence="8" type="ORF">OAUR00152_LOCUS32850</name>
</gene>
<dbReference type="GO" id="GO:0004301">
    <property type="term" value="F:epoxide hydrolase activity"/>
    <property type="evidence" value="ECO:0007669"/>
    <property type="project" value="TreeGrafter"/>
</dbReference>
<evidence type="ECO:0000313" key="8">
    <source>
        <dbReference type="EMBL" id="CAE2272440.1"/>
    </source>
</evidence>
<dbReference type="PIRSF" id="PIRSF001112">
    <property type="entry name" value="Epoxide_hydrolase"/>
    <property type="match status" value="1"/>
</dbReference>
<feature type="active site" description="Proton donor" evidence="4">
    <location>
        <position position="384"/>
    </location>
</feature>
<evidence type="ECO:0000256" key="1">
    <source>
        <dbReference type="ARBA" id="ARBA00010088"/>
    </source>
</evidence>
<dbReference type="AlphaFoldDB" id="A0A7S4N8D7"/>
<feature type="domain" description="Epoxide hydrolase N-terminal" evidence="7">
    <location>
        <begin position="73"/>
        <end position="183"/>
    </location>
</feature>